<evidence type="ECO:0000256" key="2">
    <source>
        <dbReference type="HAMAP-Rule" id="MF_00839"/>
    </source>
</evidence>
<dbReference type="Gene3D" id="3.30.160.100">
    <property type="entry name" value="Ribosome hibernation promotion factor-like"/>
    <property type="match status" value="1"/>
</dbReference>
<dbReference type="Proteomes" id="UP001180087">
    <property type="component" value="Chromosome"/>
</dbReference>
<keyword evidence="1 2" id="KW-0810">Translation regulation</keyword>
<accession>A0ABY9KWI8</accession>
<dbReference type="InterPro" id="IPR050574">
    <property type="entry name" value="HPF/YfiA_ribosome-assoc"/>
</dbReference>
<comment type="function">
    <text evidence="2">Required for dimerization of active 70S ribosomes into 100S ribosomes in stationary phase; 100S ribosomes are translationally inactive and sometimes present during exponential growth.</text>
</comment>
<evidence type="ECO:0000313" key="6">
    <source>
        <dbReference type="Proteomes" id="UP001180087"/>
    </source>
</evidence>
<comment type="subcellular location">
    <subcellularLocation>
        <location evidence="2">Cytoplasm</location>
    </subcellularLocation>
</comment>
<dbReference type="PANTHER" id="PTHR33231">
    <property type="entry name" value="30S RIBOSOMAL PROTEIN"/>
    <property type="match status" value="1"/>
</dbReference>
<dbReference type="Gene3D" id="3.30.505.50">
    <property type="entry name" value="Sigma 54 modulation/S30EA ribosomal protein, C-terminal domain"/>
    <property type="match status" value="1"/>
</dbReference>
<dbReference type="InterPro" id="IPR036567">
    <property type="entry name" value="RHF-like"/>
</dbReference>
<comment type="subunit">
    <text evidence="2">Interacts with 100S ribosomes.</text>
</comment>
<keyword evidence="2" id="KW-0963">Cytoplasm</keyword>
<dbReference type="Pfam" id="PF16321">
    <property type="entry name" value="Ribosom_S30AE_C"/>
    <property type="match status" value="1"/>
</dbReference>
<dbReference type="InterPro" id="IPR034694">
    <property type="entry name" value="HPF_long/plastid"/>
</dbReference>
<evidence type="ECO:0000313" key="5">
    <source>
        <dbReference type="EMBL" id="WLV23973.1"/>
    </source>
</evidence>
<dbReference type="EMBL" id="CP129113">
    <property type="protein sequence ID" value="WLV23973.1"/>
    <property type="molecule type" value="Genomic_DNA"/>
</dbReference>
<protein>
    <recommendedName>
        <fullName evidence="2">Ribosome hibernation promoting factor</fullName>
        <shortName evidence="2">HPF</shortName>
    </recommendedName>
</protein>
<dbReference type="Pfam" id="PF02482">
    <property type="entry name" value="Ribosomal_S30AE"/>
    <property type="match status" value="1"/>
</dbReference>
<name>A0ABY9KWI8_9BACI</name>
<dbReference type="InterPro" id="IPR003489">
    <property type="entry name" value="RHF/RaiA"/>
</dbReference>
<gene>
    <name evidence="5" type="primary">raiA</name>
    <name evidence="2" type="synonym">hpf</name>
    <name evidence="5" type="ORF">QR721_10055</name>
</gene>
<evidence type="ECO:0000256" key="3">
    <source>
        <dbReference type="SAM" id="Coils"/>
    </source>
</evidence>
<dbReference type="RefSeq" id="WP_348026532.1">
    <property type="nucleotide sequence ID" value="NZ_CP129113.1"/>
</dbReference>
<dbReference type="HAMAP" id="MF_00839">
    <property type="entry name" value="HPF"/>
    <property type="match status" value="1"/>
</dbReference>
<evidence type="ECO:0000259" key="4">
    <source>
        <dbReference type="Pfam" id="PF16321"/>
    </source>
</evidence>
<feature type="coiled-coil region" evidence="3">
    <location>
        <begin position="73"/>
        <end position="100"/>
    </location>
</feature>
<organism evidence="5 6">
    <name type="scientific">Aciduricibacillus chroicocephali</name>
    <dbReference type="NCBI Taxonomy" id="3054939"/>
    <lineage>
        <taxon>Bacteria</taxon>
        <taxon>Bacillati</taxon>
        <taxon>Bacillota</taxon>
        <taxon>Bacilli</taxon>
        <taxon>Bacillales</taxon>
        <taxon>Bacillaceae</taxon>
        <taxon>Aciduricibacillus</taxon>
    </lineage>
</organism>
<feature type="domain" description="Sigma 54 modulation/S30EA ribosomal protein C-terminal" evidence="4">
    <location>
        <begin position="128"/>
        <end position="181"/>
    </location>
</feature>
<sequence>MRYNIRGENVEVTDAIKTYIEKKVGKLERYFNHTPTSDVHVNLSVFNDEQRIEITIPMTDLLLRADVRHNDLYAAVDLAVDKLERQIRKYKTRVNRKNRQQGSAKIVFAELEQEANEQVVAEDDQDGVEIVRTKRFDLKPMDSEEAVLQMDLLGHAFFVFENAENGSTNIVYRRNDGRYGLIEPS</sequence>
<proteinExistence type="inferred from homology"/>
<keyword evidence="3" id="KW-0175">Coiled coil</keyword>
<comment type="similarity">
    <text evidence="2">Belongs to the HPF/YfiA ribosome-associated protein family. Long HPF subfamily.</text>
</comment>
<dbReference type="InterPro" id="IPR032528">
    <property type="entry name" value="Ribosom_S30AE_C"/>
</dbReference>
<dbReference type="SUPFAM" id="SSF69754">
    <property type="entry name" value="Ribosome binding protein Y (YfiA homologue)"/>
    <property type="match status" value="1"/>
</dbReference>
<dbReference type="InterPro" id="IPR038416">
    <property type="entry name" value="Ribosom_S30AE_C_sf"/>
</dbReference>
<keyword evidence="6" id="KW-1185">Reference proteome</keyword>
<dbReference type="CDD" id="cd00552">
    <property type="entry name" value="RaiA"/>
    <property type="match status" value="1"/>
</dbReference>
<reference evidence="5" key="1">
    <citation type="submission" date="2023-06" db="EMBL/GenBank/DDBJ databases">
        <title>A Treasure from Seagulls: Isolation and Description of Aciduricobacillus qingdaonensis gen. nov., sp. nov., a Rare Obligately Uric Acid-utilizing Member in the Family Bacillaceae.</title>
        <authorList>
            <person name="Liu W."/>
            <person name="Wang B."/>
        </authorList>
    </citation>
    <scope>NUCLEOTIDE SEQUENCE</scope>
    <source>
        <strain evidence="5">44XB</strain>
    </source>
</reference>
<dbReference type="NCBIfam" id="TIGR00741">
    <property type="entry name" value="yfiA"/>
    <property type="match status" value="1"/>
</dbReference>
<evidence type="ECO:0000256" key="1">
    <source>
        <dbReference type="ARBA" id="ARBA00022845"/>
    </source>
</evidence>
<dbReference type="PANTHER" id="PTHR33231:SF1">
    <property type="entry name" value="30S RIBOSOMAL PROTEIN"/>
    <property type="match status" value="1"/>
</dbReference>